<sequence length="68" mass="8241">MNFGVMKKIMKSKFLIFSLLHLACQYLILLKSIFYINFIKFKFDQMVKFIHHICAYASNRCKVKVIFW</sequence>
<reference evidence="1" key="1">
    <citation type="submission" date="2017-10" db="EMBL/GenBank/DDBJ databases">
        <title>Complete Genome Sequence from Moraxella oslensis YHS isolated from human skin.</title>
        <authorList>
            <person name="Lee K."/>
            <person name="Lim J.Y."/>
            <person name="Hwang I."/>
        </authorList>
    </citation>
    <scope>NUCLEOTIDE SEQUENCE</scope>
    <source>
        <strain evidence="1">YHS</strain>
        <plasmid evidence="1">pYHS1</plasmid>
    </source>
</reference>
<dbReference type="EMBL" id="CP024177">
    <property type="protein sequence ID" value="ATQ84199.1"/>
    <property type="molecule type" value="Genomic_DNA"/>
</dbReference>
<dbReference type="AlphaFoldDB" id="A0A270AM97"/>
<protein>
    <submittedName>
        <fullName evidence="1">Uncharacterized protein</fullName>
    </submittedName>
</protein>
<geneLocation type="plasmid" evidence="1">
    <name>pYHS1</name>
</geneLocation>
<gene>
    <name evidence="1" type="ORF">YHS_09665</name>
</gene>
<proteinExistence type="predicted"/>
<evidence type="ECO:0000313" key="1">
    <source>
        <dbReference type="EMBL" id="ATQ84199.1"/>
    </source>
</evidence>
<name>A0A270AM97_FAUOS</name>
<organism evidence="1">
    <name type="scientific">Faucicola osloensis</name>
    <name type="common">Moraxella osloensis</name>
    <dbReference type="NCBI Taxonomy" id="34062"/>
    <lineage>
        <taxon>Bacteria</taxon>
        <taxon>Pseudomonadati</taxon>
        <taxon>Pseudomonadota</taxon>
        <taxon>Gammaproteobacteria</taxon>
        <taxon>Moraxellales</taxon>
        <taxon>Moraxellaceae</taxon>
        <taxon>Faucicola</taxon>
    </lineage>
</organism>
<keyword evidence="1" id="KW-0614">Plasmid</keyword>
<accession>A0A270AM97</accession>